<reference evidence="4" key="1">
    <citation type="submission" date="2025-08" db="UniProtKB">
        <authorList>
            <consortium name="RefSeq"/>
        </authorList>
    </citation>
    <scope>IDENTIFICATION</scope>
</reference>
<accession>A0AAJ6YHP7</accession>
<feature type="compositionally biased region" description="Basic and acidic residues" evidence="1">
    <location>
        <begin position="64"/>
        <end position="80"/>
    </location>
</feature>
<evidence type="ECO:0000256" key="1">
    <source>
        <dbReference type="SAM" id="MobiDB-lite"/>
    </source>
</evidence>
<evidence type="ECO:0000259" key="2">
    <source>
        <dbReference type="Pfam" id="PF15715"/>
    </source>
</evidence>
<evidence type="ECO:0000313" key="4">
    <source>
        <dbReference type="RefSeq" id="XP_011498266.1"/>
    </source>
</evidence>
<dbReference type="GeneID" id="105362504"/>
<feature type="region of interest" description="Disordered" evidence="1">
    <location>
        <begin position="1"/>
        <end position="144"/>
    </location>
</feature>
<dbReference type="InterPro" id="IPR031444">
    <property type="entry name" value="PCNA-AF_dom"/>
</dbReference>
<organism evidence="3 4">
    <name type="scientific">Ceratosolen solmsi marchali</name>
    <dbReference type="NCBI Taxonomy" id="326594"/>
    <lineage>
        <taxon>Eukaryota</taxon>
        <taxon>Metazoa</taxon>
        <taxon>Ecdysozoa</taxon>
        <taxon>Arthropoda</taxon>
        <taxon>Hexapoda</taxon>
        <taxon>Insecta</taxon>
        <taxon>Pterygota</taxon>
        <taxon>Neoptera</taxon>
        <taxon>Endopterygota</taxon>
        <taxon>Hymenoptera</taxon>
        <taxon>Apocrita</taxon>
        <taxon>Proctotrupomorpha</taxon>
        <taxon>Chalcidoidea</taxon>
        <taxon>Agaonidae</taxon>
        <taxon>Agaoninae</taxon>
        <taxon>Ceratosolen</taxon>
    </lineage>
</organism>
<feature type="compositionally biased region" description="Polar residues" evidence="1">
    <location>
        <begin position="25"/>
        <end position="35"/>
    </location>
</feature>
<evidence type="ECO:0000313" key="3">
    <source>
        <dbReference type="Proteomes" id="UP000695007"/>
    </source>
</evidence>
<protein>
    <recommendedName>
        <fullName evidence="2">PCNA-associated factor histone-like domain-containing protein</fullName>
    </recommendedName>
</protein>
<dbReference type="Pfam" id="PF15715">
    <property type="entry name" value="PAF"/>
    <property type="match status" value="1"/>
</dbReference>
<feature type="domain" description="PCNA-associated factor histone-like" evidence="2">
    <location>
        <begin position="1"/>
        <end position="121"/>
    </location>
</feature>
<dbReference type="RefSeq" id="XP_011498266.1">
    <property type="nucleotide sequence ID" value="XM_011499964.1"/>
</dbReference>
<sequence>MVRTKADAATRVAAGSKAPKKSANYAHNNSTSSPTEKGKDNLPVNRYFPRETPSWQKKITSFYDRNRVISESNGSKDSKISNESNKNSKRSSSKLDEDSDMDTNGNEAHFKKVKCNNMESDFQDTNHSKNSNKNSANESMDMDE</sequence>
<dbReference type="AlphaFoldDB" id="A0AAJ6YHP7"/>
<gene>
    <name evidence="4" type="primary">LOC105362504</name>
</gene>
<name>A0AAJ6YHP7_9HYME</name>
<dbReference type="KEGG" id="csol:105362504"/>
<feature type="compositionally biased region" description="Low complexity" evidence="1">
    <location>
        <begin position="128"/>
        <end position="144"/>
    </location>
</feature>
<dbReference type="Proteomes" id="UP000695007">
    <property type="component" value="Unplaced"/>
</dbReference>
<keyword evidence="3" id="KW-1185">Reference proteome</keyword>
<proteinExistence type="predicted"/>